<dbReference type="PANTHER" id="PTHR18901">
    <property type="entry name" value="2-DEOXYGLUCOSE-6-PHOSPHATE PHOSPHATASE 2"/>
    <property type="match status" value="1"/>
</dbReference>
<gene>
    <name evidence="1" type="ORF">KUA55_15715</name>
</gene>
<accession>A0ABS6TH28</accession>
<dbReference type="SFLD" id="SFLDG01129">
    <property type="entry name" value="C1.5:_HAD__Beta-PGM__Phosphata"/>
    <property type="match status" value="1"/>
</dbReference>
<reference evidence="1 2" key="1">
    <citation type="submission" date="2021-06" db="EMBL/GenBank/DDBJ databases">
        <title>Enterococcus alishanensis sp. nov., a novel lactic acid bacterium isolated from fresh coffee beans.</title>
        <authorList>
            <person name="Chen Y.-S."/>
        </authorList>
    </citation>
    <scope>NUCLEOTIDE SEQUENCE [LARGE SCALE GENOMIC DNA]</scope>
    <source>
        <strain evidence="1 2">ALS3</strain>
    </source>
</reference>
<keyword evidence="2" id="KW-1185">Reference proteome</keyword>
<comment type="caution">
    <text evidence="1">The sequence shown here is derived from an EMBL/GenBank/DDBJ whole genome shotgun (WGS) entry which is preliminary data.</text>
</comment>
<organism evidence="1 2">
    <name type="scientific">Enterococcus alishanensis</name>
    <dbReference type="NCBI Taxonomy" id="1303817"/>
    <lineage>
        <taxon>Bacteria</taxon>
        <taxon>Bacillati</taxon>
        <taxon>Bacillota</taxon>
        <taxon>Bacilli</taxon>
        <taxon>Lactobacillales</taxon>
        <taxon>Enterococcaceae</taxon>
        <taxon>Enterococcus</taxon>
    </lineage>
</organism>
<dbReference type="Pfam" id="PF13419">
    <property type="entry name" value="HAD_2"/>
    <property type="match status" value="1"/>
</dbReference>
<dbReference type="InterPro" id="IPR041492">
    <property type="entry name" value="HAD_2"/>
</dbReference>
<protein>
    <submittedName>
        <fullName evidence="1">HAD family phosphatase</fullName>
    </submittedName>
</protein>
<evidence type="ECO:0000313" key="1">
    <source>
        <dbReference type="EMBL" id="MBV7392130.1"/>
    </source>
</evidence>
<dbReference type="Proteomes" id="UP000774130">
    <property type="component" value="Unassembled WGS sequence"/>
</dbReference>
<dbReference type="SFLD" id="SFLDS00003">
    <property type="entry name" value="Haloacid_Dehalogenase"/>
    <property type="match status" value="1"/>
</dbReference>
<dbReference type="InterPro" id="IPR006439">
    <property type="entry name" value="HAD-SF_hydro_IA"/>
</dbReference>
<evidence type="ECO:0000313" key="2">
    <source>
        <dbReference type="Proteomes" id="UP000774130"/>
    </source>
</evidence>
<dbReference type="EMBL" id="JAHUZB010000008">
    <property type="protein sequence ID" value="MBV7392130.1"/>
    <property type="molecule type" value="Genomic_DNA"/>
</dbReference>
<dbReference type="PANTHER" id="PTHR18901:SF38">
    <property type="entry name" value="PSEUDOURIDINE-5'-PHOSPHATASE"/>
    <property type="match status" value="1"/>
</dbReference>
<sequence length="218" mass="24445">MITTVIFDMDGVLIDSEYIYFASKTQVLKNAGITVTESYHYQFMGTTKTFMWQKMKEEFNLPKEIDFYITEMDKLRTEFTEKDGVRPIPGAQDLVRNLHQAGLKLAVASSSSLHEIKSSLSALQLTYLFQEVVSTEEVPHSKPAPDVYQEAMKRLGVTPEETVGIEDTLNGSRAVKAAEMFCIGYANPSFPTQDLSAADVVINDLAILSREKIEELSK</sequence>
<name>A0ABS6TH28_9ENTE</name>
<dbReference type="NCBIfam" id="TIGR01509">
    <property type="entry name" value="HAD-SF-IA-v3"/>
    <property type="match status" value="1"/>
</dbReference>
<dbReference type="SFLD" id="SFLDG01135">
    <property type="entry name" value="C1.5.6:_HAD__Beta-PGM__Phospha"/>
    <property type="match status" value="1"/>
</dbReference>
<proteinExistence type="predicted"/>
<dbReference type="RefSeq" id="WP_218327345.1">
    <property type="nucleotide sequence ID" value="NZ_JAHUZB010000008.1"/>
</dbReference>